<dbReference type="PANTHER" id="PTHR24209:SF7">
    <property type="entry name" value="PROTEIN DA1-RELATED 2"/>
    <property type="match status" value="1"/>
</dbReference>
<protein>
    <recommendedName>
        <fullName evidence="2">Protein DA1-like domain-containing protein</fullName>
    </recommendedName>
</protein>
<accession>A0ABQ7H5H3</accession>
<organism evidence="3 4">
    <name type="scientific">Dunaliella salina</name>
    <name type="common">Green alga</name>
    <name type="synonym">Protococcus salinus</name>
    <dbReference type="NCBI Taxonomy" id="3046"/>
    <lineage>
        <taxon>Eukaryota</taxon>
        <taxon>Viridiplantae</taxon>
        <taxon>Chlorophyta</taxon>
        <taxon>core chlorophytes</taxon>
        <taxon>Chlorophyceae</taxon>
        <taxon>CS clade</taxon>
        <taxon>Chlamydomonadales</taxon>
        <taxon>Dunaliellaceae</taxon>
        <taxon>Dunaliella</taxon>
    </lineage>
</organism>
<proteinExistence type="predicted"/>
<feature type="compositionally biased region" description="Basic and acidic residues" evidence="1">
    <location>
        <begin position="153"/>
        <end position="193"/>
    </location>
</feature>
<dbReference type="InterPro" id="IPR045218">
    <property type="entry name" value="DA1-like"/>
</dbReference>
<name>A0ABQ7H5H3_DUNSA</name>
<sequence length="671" mass="72868">MHAPRTAEEEDIALQLAIAESKAQAGSAPASVFPAPPRYPSRPPPSAPAYPPVPLPSHPLFPPAVTPYAGGTLYPPSHTSSYPAIPSSHHPNYGLSSYPHLPAAASGTSLQQHSAARRDNQAAQAAAARARTKEIEEADARLAQQMVDQEASIAEREREEQRRYAREATARAQAKQREEEDARLARQLAEQDARAAAAAADEQRRQAAASAVAAAAAAKENTRQREEEDARLARQLAEEDARAAADAQRQQSERARAQQLEEQDARLARQLAEREHLPGQQQLPQGPVPWPPSAPSHTNPPPSHPNTLQRIMDPFNNLVGGFFGALNNPPPQRQPLQPPPSSTTGSGALPPRPGQPSQQQPQFPLPGQLFSSPTRCAGCGMPFGFSYVTAMEWRCEDWGVGVARVCSPYHCNRVVVTDSASIPAAMCVKTSFLRLAEAKLNIRSNRSGSTSTARATPVMARPSAVLASKCSPKILAFFRSMGMPHPERAPMILVDRHTLNEYSGREGKDTGSGPATHVQGLCLATVYSSVPSIVRTPGSLLGVSSISTPIVNKRCNVSAVLVLYGLPRLFTGCILAHELMHAWLRMKNITGLNLKVEEGLCQLMAYVWLDRQHGKLSKDALQQRYASYFSYQIRTDISDVYGNGFRDAYEAFEMRGLTAVINDVLSRGRFA</sequence>
<keyword evidence="4" id="KW-1185">Reference proteome</keyword>
<dbReference type="PANTHER" id="PTHR24209">
    <property type="entry name" value="PROTEIN DA1-RELATED 2"/>
    <property type="match status" value="1"/>
</dbReference>
<comment type="caution">
    <text evidence="3">The sequence shown here is derived from an EMBL/GenBank/DDBJ whole genome shotgun (WGS) entry which is preliminary data.</text>
</comment>
<feature type="region of interest" description="Disordered" evidence="1">
    <location>
        <begin position="25"/>
        <end position="132"/>
    </location>
</feature>
<feature type="compositionally biased region" description="Pro residues" evidence="1">
    <location>
        <begin position="328"/>
        <end position="341"/>
    </location>
</feature>
<feature type="compositionally biased region" description="Low complexity" evidence="1">
    <location>
        <begin position="194"/>
        <end position="218"/>
    </location>
</feature>
<dbReference type="Pfam" id="PF12315">
    <property type="entry name" value="DA1-like"/>
    <property type="match status" value="1"/>
</dbReference>
<reference evidence="3" key="1">
    <citation type="submission" date="2017-08" db="EMBL/GenBank/DDBJ databases">
        <authorList>
            <person name="Polle J.E."/>
            <person name="Barry K."/>
            <person name="Cushman J."/>
            <person name="Schmutz J."/>
            <person name="Tran D."/>
            <person name="Hathwaick L.T."/>
            <person name="Yim W.C."/>
            <person name="Jenkins J."/>
            <person name="Mckie-Krisberg Z.M."/>
            <person name="Prochnik S."/>
            <person name="Lindquist E."/>
            <person name="Dockter R.B."/>
            <person name="Adam C."/>
            <person name="Molina H."/>
            <person name="Bunkerborg J."/>
            <person name="Jin E."/>
            <person name="Buchheim M."/>
            <person name="Magnuson J."/>
        </authorList>
    </citation>
    <scope>NUCLEOTIDE SEQUENCE</scope>
    <source>
        <strain evidence="3">CCAP 19/18</strain>
    </source>
</reference>
<dbReference type="InterPro" id="IPR022087">
    <property type="entry name" value="DA1-like_dom"/>
</dbReference>
<feature type="compositionally biased region" description="Pro residues" evidence="1">
    <location>
        <begin position="34"/>
        <end position="65"/>
    </location>
</feature>
<feature type="compositionally biased region" description="Basic and acidic residues" evidence="1">
    <location>
        <begin position="220"/>
        <end position="243"/>
    </location>
</feature>
<evidence type="ECO:0000259" key="2">
    <source>
        <dbReference type="Pfam" id="PF12315"/>
    </source>
</evidence>
<feature type="region of interest" description="Disordered" evidence="1">
    <location>
        <begin position="146"/>
        <end position="367"/>
    </location>
</feature>
<dbReference type="EMBL" id="MU069469">
    <property type="protein sequence ID" value="KAF5842091.1"/>
    <property type="molecule type" value="Genomic_DNA"/>
</dbReference>
<dbReference type="Proteomes" id="UP000815325">
    <property type="component" value="Unassembled WGS sequence"/>
</dbReference>
<evidence type="ECO:0000313" key="4">
    <source>
        <dbReference type="Proteomes" id="UP000815325"/>
    </source>
</evidence>
<evidence type="ECO:0000256" key="1">
    <source>
        <dbReference type="SAM" id="MobiDB-lite"/>
    </source>
</evidence>
<evidence type="ECO:0000313" key="3">
    <source>
        <dbReference type="EMBL" id="KAF5842091.1"/>
    </source>
</evidence>
<feature type="compositionally biased region" description="Low complexity" evidence="1">
    <location>
        <begin position="342"/>
        <end position="367"/>
    </location>
</feature>
<feature type="domain" description="Protein DA1-like" evidence="2">
    <location>
        <begin position="483"/>
        <end position="618"/>
    </location>
</feature>
<feature type="compositionally biased region" description="Basic and acidic residues" evidence="1">
    <location>
        <begin position="263"/>
        <end position="277"/>
    </location>
</feature>
<feature type="compositionally biased region" description="Pro residues" evidence="1">
    <location>
        <begin position="286"/>
        <end position="304"/>
    </location>
</feature>
<gene>
    <name evidence="3" type="ORF">DUNSADRAFT_9350</name>
</gene>